<name>A0A2I0HXV1_PUNGR</name>
<reference evidence="1 2" key="1">
    <citation type="submission" date="2017-11" db="EMBL/GenBank/DDBJ databases">
        <title>De-novo sequencing of pomegranate (Punica granatum L.) genome.</title>
        <authorList>
            <person name="Akparov Z."/>
            <person name="Amiraslanov A."/>
            <person name="Hajiyeva S."/>
            <person name="Abbasov M."/>
            <person name="Kaur K."/>
            <person name="Hamwieh A."/>
            <person name="Solovyev V."/>
            <person name="Salamov A."/>
            <person name="Braich B."/>
            <person name="Kosarev P."/>
            <person name="Mahmoud A."/>
            <person name="Hajiyev E."/>
            <person name="Babayeva S."/>
            <person name="Izzatullayeva V."/>
            <person name="Mammadov A."/>
            <person name="Mammadov A."/>
            <person name="Sharifova S."/>
            <person name="Ojaghi J."/>
            <person name="Eynullazada K."/>
            <person name="Bayramov B."/>
            <person name="Abdulazimova A."/>
            <person name="Shahmuradov I."/>
        </authorList>
    </citation>
    <scope>NUCLEOTIDE SEQUENCE [LARGE SCALE GENOMIC DNA]</scope>
    <source>
        <strain evidence="2">cv. AG2017</strain>
        <tissue evidence="1">Leaf</tissue>
    </source>
</reference>
<evidence type="ECO:0000313" key="2">
    <source>
        <dbReference type="Proteomes" id="UP000233551"/>
    </source>
</evidence>
<protein>
    <submittedName>
        <fullName evidence="1">Uncharacterized protein</fullName>
    </submittedName>
</protein>
<organism evidence="1 2">
    <name type="scientific">Punica granatum</name>
    <name type="common">Pomegranate</name>
    <dbReference type="NCBI Taxonomy" id="22663"/>
    <lineage>
        <taxon>Eukaryota</taxon>
        <taxon>Viridiplantae</taxon>
        <taxon>Streptophyta</taxon>
        <taxon>Embryophyta</taxon>
        <taxon>Tracheophyta</taxon>
        <taxon>Spermatophyta</taxon>
        <taxon>Magnoliopsida</taxon>
        <taxon>eudicotyledons</taxon>
        <taxon>Gunneridae</taxon>
        <taxon>Pentapetalae</taxon>
        <taxon>rosids</taxon>
        <taxon>malvids</taxon>
        <taxon>Myrtales</taxon>
        <taxon>Lythraceae</taxon>
        <taxon>Punica</taxon>
    </lineage>
</organism>
<dbReference type="EMBL" id="PGOL01004860">
    <property type="protein sequence ID" value="PKI36453.1"/>
    <property type="molecule type" value="Genomic_DNA"/>
</dbReference>
<dbReference type="Proteomes" id="UP000233551">
    <property type="component" value="Unassembled WGS sequence"/>
</dbReference>
<sequence>MALTDPRSLTCQGASPEIVQRRARSSQGVLVTSYTFRIHKLRSIGKGNGEDFTIIELDYKGILPENRLVILYSVHGLLRLQIVGSCHGLKFYRLTPLPGYDRLIDLEGPGLVRESRSQAVLDSIE</sequence>
<gene>
    <name evidence="1" type="ORF">CRG98_043161</name>
</gene>
<keyword evidence="2" id="KW-1185">Reference proteome</keyword>
<comment type="caution">
    <text evidence="1">The sequence shown here is derived from an EMBL/GenBank/DDBJ whole genome shotgun (WGS) entry which is preliminary data.</text>
</comment>
<proteinExistence type="predicted"/>
<evidence type="ECO:0000313" key="1">
    <source>
        <dbReference type="EMBL" id="PKI36453.1"/>
    </source>
</evidence>
<dbReference type="AlphaFoldDB" id="A0A2I0HXV1"/>
<accession>A0A2I0HXV1</accession>